<name>A0AAV6TKG5_9ARAC</name>
<dbReference type="AlphaFoldDB" id="A0AAV6TKG5"/>
<sequence>MVGPHNLPRQIDKAEHLKDNGPPGRARAITQSYTESPRSTDTSPIDFCSNNNSSCPEVELCCIISARIATFIQVLSTIQGTIELI</sequence>
<dbReference type="EMBL" id="JAFNEN010003168">
    <property type="protein sequence ID" value="KAG8172064.1"/>
    <property type="molecule type" value="Genomic_DNA"/>
</dbReference>
<accession>A0AAV6TKG5</accession>
<gene>
    <name evidence="2" type="ORF">JTE90_004707</name>
</gene>
<feature type="compositionally biased region" description="Polar residues" evidence="1">
    <location>
        <begin position="29"/>
        <end position="44"/>
    </location>
</feature>
<keyword evidence="3" id="KW-1185">Reference proteome</keyword>
<feature type="compositionally biased region" description="Basic and acidic residues" evidence="1">
    <location>
        <begin position="10"/>
        <end position="19"/>
    </location>
</feature>
<reference evidence="2 3" key="1">
    <citation type="journal article" date="2022" name="Nat. Ecol. Evol.">
        <title>A masculinizing supergene underlies an exaggerated male reproductive morph in a spider.</title>
        <authorList>
            <person name="Hendrickx F."/>
            <person name="De Corte Z."/>
            <person name="Sonet G."/>
            <person name="Van Belleghem S.M."/>
            <person name="Kostlbacher S."/>
            <person name="Vangestel C."/>
        </authorList>
    </citation>
    <scope>NUCLEOTIDE SEQUENCE [LARGE SCALE GENOMIC DNA]</scope>
    <source>
        <strain evidence="2">W744_W776</strain>
    </source>
</reference>
<comment type="caution">
    <text evidence="2">The sequence shown here is derived from an EMBL/GenBank/DDBJ whole genome shotgun (WGS) entry which is preliminary data.</text>
</comment>
<evidence type="ECO:0000313" key="2">
    <source>
        <dbReference type="EMBL" id="KAG8172064.1"/>
    </source>
</evidence>
<protein>
    <submittedName>
        <fullName evidence="2">Uncharacterized protein</fullName>
    </submittedName>
</protein>
<evidence type="ECO:0000313" key="3">
    <source>
        <dbReference type="Proteomes" id="UP000827092"/>
    </source>
</evidence>
<organism evidence="2 3">
    <name type="scientific">Oedothorax gibbosus</name>
    <dbReference type="NCBI Taxonomy" id="931172"/>
    <lineage>
        <taxon>Eukaryota</taxon>
        <taxon>Metazoa</taxon>
        <taxon>Ecdysozoa</taxon>
        <taxon>Arthropoda</taxon>
        <taxon>Chelicerata</taxon>
        <taxon>Arachnida</taxon>
        <taxon>Araneae</taxon>
        <taxon>Araneomorphae</taxon>
        <taxon>Entelegynae</taxon>
        <taxon>Araneoidea</taxon>
        <taxon>Linyphiidae</taxon>
        <taxon>Erigoninae</taxon>
        <taxon>Oedothorax</taxon>
    </lineage>
</organism>
<dbReference type="Proteomes" id="UP000827092">
    <property type="component" value="Unassembled WGS sequence"/>
</dbReference>
<evidence type="ECO:0000256" key="1">
    <source>
        <dbReference type="SAM" id="MobiDB-lite"/>
    </source>
</evidence>
<feature type="region of interest" description="Disordered" evidence="1">
    <location>
        <begin position="1"/>
        <end position="44"/>
    </location>
</feature>
<proteinExistence type="predicted"/>